<reference evidence="2" key="1">
    <citation type="submission" date="2020-03" db="EMBL/GenBank/DDBJ databases">
        <title>Draft sequencing of Calidifontibacter sp. DB0510.</title>
        <authorList>
            <person name="Kim D.-U."/>
        </authorList>
    </citation>
    <scope>NUCLEOTIDE SEQUENCE</scope>
    <source>
        <strain evidence="2">DB0510</strain>
    </source>
</reference>
<feature type="transmembrane region" description="Helical" evidence="1">
    <location>
        <begin position="83"/>
        <end position="100"/>
    </location>
</feature>
<feature type="transmembrane region" description="Helical" evidence="1">
    <location>
        <begin position="180"/>
        <end position="199"/>
    </location>
</feature>
<keyword evidence="1" id="KW-0472">Membrane</keyword>
<feature type="transmembrane region" description="Helical" evidence="1">
    <location>
        <begin position="20"/>
        <end position="38"/>
    </location>
</feature>
<accession>A0A967B363</accession>
<dbReference type="EMBL" id="JAAOIV010000009">
    <property type="protein sequence ID" value="NHN56683.1"/>
    <property type="molecule type" value="Genomic_DNA"/>
</dbReference>
<keyword evidence="1" id="KW-1133">Transmembrane helix</keyword>
<comment type="caution">
    <text evidence="2">The sequence shown here is derived from an EMBL/GenBank/DDBJ whole genome shotgun (WGS) entry which is preliminary data.</text>
</comment>
<dbReference type="RefSeq" id="WP_166197343.1">
    <property type="nucleotide sequence ID" value="NZ_JAAOIV010000009.1"/>
</dbReference>
<feature type="transmembrane region" description="Helical" evidence="1">
    <location>
        <begin position="152"/>
        <end position="174"/>
    </location>
</feature>
<evidence type="ECO:0000313" key="2">
    <source>
        <dbReference type="EMBL" id="NHN56683.1"/>
    </source>
</evidence>
<dbReference type="AlphaFoldDB" id="A0A967B363"/>
<organism evidence="2 3">
    <name type="scientific">Metallococcus carri</name>
    <dbReference type="NCBI Taxonomy" id="1656884"/>
    <lineage>
        <taxon>Bacteria</taxon>
        <taxon>Bacillati</taxon>
        <taxon>Actinomycetota</taxon>
        <taxon>Actinomycetes</taxon>
        <taxon>Micrococcales</taxon>
        <taxon>Dermacoccaceae</taxon>
        <taxon>Metallococcus</taxon>
    </lineage>
</organism>
<proteinExistence type="predicted"/>
<gene>
    <name evidence="2" type="ORF">G9U51_12915</name>
</gene>
<sequence length="247" mass="26200">MDWLARWWSVEVVHGVKGPLLLSFVAFVVTFLTTRTITRLIRAGKGPFHNLSNGGVHLHHSTPGVILLVAGGFSSVGAQGRSPLNYIGAALVGIGASLVLDEFAMIFHLQDVYWSQEGQLSVNVVTLAAACVGLGVVGVSPESATGLSDQATAVRGGVAAGLGVHLVLVVVTALKGKYPMALLAIFLVPLSVVGAVRMARPTSIWARRFYDVHRTAAAARRAQHEDRRWGPVRQRWDDLIGGAPSAS</sequence>
<feature type="transmembrane region" description="Helical" evidence="1">
    <location>
        <begin position="120"/>
        <end position="140"/>
    </location>
</feature>
<protein>
    <recommendedName>
        <fullName evidence="4">Integral membrane protein</fullName>
    </recommendedName>
</protein>
<evidence type="ECO:0008006" key="4">
    <source>
        <dbReference type="Google" id="ProtNLM"/>
    </source>
</evidence>
<dbReference type="Proteomes" id="UP000744769">
    <property type="component" value="Unassembled WGS sequence"/>
</dbReference>
<name>A0A967B363_9MICO</name>
<keyword evidence="1" id="KW-0812">Transmembrane</keyword>
<keyword evidence="3" id="KW-1185">Reference proteome</keyword>
<evidence type="ECO:0000313" key="3">
    <source>
        <dbReference type="Proteomes" id="UP000744769"/>
    </source>
</evidence>
<evidence type="ECO:0000256" key="1">
    <source>
        <dbReference type="SAM" id="Phobius"/>
    </source>
</evidence>